<dbReference type="InterPro" id="IPR000836">
    <property type="entry name" value="PRTase_dom"/>
</dbReference>
<dbReference type="PANTHER" id="PTHR31245:SF20">
    <property type="entry name" value="F18B13.13 PROTEIN"/>
    <property type="match status" value="1"/>
</dbReference>
<comment type="similarity">
    <text evidence="4">Belongs to the purine/pyrimidine phosphoribosyltransferase family.</text>
</comment>
<evidence type="ECO:0000256" key="6">
    <source>
        <dbReference type="ARBA" id="ARBA00011893"/>
    </source>
</evidence>
<dbReference type="GO" id="GO:0006168">
    <property type="term" value="P:adenine salvage"/>
    <property type="evidence" value="ECO:0007669"/>
    <property type="project" value="InterPro"/>
</dbReference>
<dbReference type="InterPro" id="IPR003892">
    <property type="entry name" value="CUE"/>
</dbReference>
<dbReference type="PROSITE" id="PS51140">
    <property type="entry name" value="CUE"/>
    <property type="match status" value="1"/>
</dbReference>
<dbReference type="Pfam" id="PF02845">
    <property type="entry name" value="CUE"/>
    <property type="match status" value="1"/>
</dbReference>
<dbReference type="HAMAP" id="MF_00004">
    <property type="entry name" value="Aden_phosphoribosyltr"/>
    <property type="match status" value="1"/>
</dbReference>
<comment type="catalytic activity">
    <reaction evidence="1">
        <text>AMP + diphosphate = 5-phospho-alpha-D-ribose 1-diphosphate + adenine</text>
        <dbReference type="Rhea" id="RHEA:16609"/>
        <dbReference type="ChEBI" id="CHEBI:16708"/>
        <dbReference type="ChEBI" id="CHEBI:33019"/>
        <dbReference type="ChEBI" id="CHEBI:58017"/>
        <dbReference type="ChEBI" id="CHEBI:456215"/>
        <dbReference type="EC" id="2.4.2.7"/>
    </reaction>
</comment>
<evidence type="ECO:0000256" key="5">
    <source>
        <dbReference type="ARBA" id="ARBA00011738"/>
    </source>
</evidence>
<keyword evidence="7" id="KW-0963">Cytoplasm</keyword>
<dbReference type="Gene3D" id="3.40.50.2020">
    <property type="match status" value="1"/>
</dbReference>
<dbReference type="CDD" id="cd14279">
    <property type="entry name" value="CUE"/>
    <property type="match status" value="1"/>
</dbReference>
<evidence type="ECO:0000313" key="13">
    <source>
        <dbReference type="EMBL" id="KAL0319127.1"/>
    </source>
</evidence>
<evidence type="ECO:0000259" key="12">
    <source>
        <dbReference type="PROSITE" id="PS51140"/>
    </source>
</evidence>
<dbReference type="AlphaFoldDB" id="A0AAW2LIJ2"/>
<keyword evidence="9" id="KW-0808">Transferase</keyword>
<evidence type="ECO:0000256" key="11">
    <source>
        <dbReference type="SAM" id="Coils"/>
    </source>
</evidence>
<reference evidence="13" key="2">
    <citation type="journal article" date="2024" name="Plant">
        <title>Genomic evolution and insights into agronomic trait innovations of Sesamum species.</title>
        <authorList>
            <person name="Miao H."/>
            <person name="Wang L."/>
            <person name="Qu L."/>
            <person name="Liu H."/>
            <person name="Sun Y."/>
            <person name="Le M."/>
            <person name="Wang Q."/>
            <person name="Wei S."/>
            <person name="Zheng Y."/>
            <person name="Lin W."/>
            <person name="Duan Y."/>
            <person name="Cao H."/>
            <person name="Xiong S."/>
            <person name="Wang X."/>
            <person name="Wei L."/>
            <person name="Li C."/>
            <person name="Ma Q."/>
            <person name="Ju M."/>
            <person name="Zhao R."/>
            <person name="Li G."/>
            <person name="Mu C."/>
            <person name="Tian Q."/>
            <person name="Mei H."/>
            <person name="Zhang T."/>
            <person name="Gao T."/>
            <person name="Zhang H."/>
        </authorList>
    </citation>
    <scope>NUCLEOTIDE SEQUENCE</scope>
    <source>
        <strain evidence="13">G01</strain>
    </source>
</reference>
<keyword evidence="11" id="KW-0175">Coiled coil</keyword>
<dbReference type="GO" id="GO:0005737">
    <property type="term" value="C:cytoplasm"/>
    <property type="evidence" value="ECO:0007669"/>
    <property type="project" value="UniProtKB-SubCell"/>
</dbReference>
<feature type="domain" description="CUE" evidence="12">
    <location>
        <begin position="278"/>
        <end position="321"/>
    </location>
</feature>
<dbReference type="GO" id="GO:0003999">
    <property type="term" value="F:adenine phosphoribosyltransferase activity"/>
    <property type="evidence" value="ECO:0007669"/>
    <property type="project" value="UniProtKB-EC"/>
</dbReference>
<dbReference type="NCBIfam" id="TIGR01090">
    <property type="entry name" value="apt"/>
    <property type="match status" value="1"/>
</dbReference>
<reference evidence="13" key="1">
    <citation type="submission" date="2020-06" db="EMBL/GenBank/DDBJ databases">
        <authorList>
            <person name="Li T."/>
            <person name="Hu X."/>
            <person name="Zhang T."/>
            <person name="Song X."/>
            <person name="Zhang H."/>
            <person name="Dai N."/>
            <person name="Sheng W."/>
            <person name="Hou X."/>
            <person name="Wei L."/>
        </authorList>
    </citation>
    <scope>NUCLEOTIDE SEQUENCE</scope>
    <source>
        <strain evidence="13">G01</strain>
        <tissue evidence="13">Leaf</tissue>
    </source>
</reference>
<comment type="subcellular location">
    <subcellularLocation>
        <location evidence="2">Cytoplasm</location>
    </subcellularLocation>
</comment>
<organism evidence="13">
    <name type="scientific">Sesamum angustifolium</name>
    <dbReference type="NCBI Taxonomy" id="2727405"/>
    <lineage>
        <taxon>Eukaryota</taxon>
        <taxon>Viridiplantae</taxon>
        <taxon>Streptophyta</taxon>
        <taxon>Embryophyta</taxon>
        <taxon>Tracheophyta</taxon>
        <taxon>Spermatophyta</taxon>
        <taxon>Magnoliopsida</taxon>
        <taxon>eudicotyledons</taxon>
        <taxon>Gunneridae</taxon>
        <taxon>Pentapetalae</taxon>
        <taxon>asterids</taxon>
        <taxon>lamiids</taxon>
        <taxon>Lamiales</taxon>
        <taxon>Pedaliaceae</taxon>
        <taxon>Sesamum</taxon>
    </lineage>
</organism>
<evidence type="ECO:0000256" key="4">
    <source>
        <dbReference type="ARBA" id="ARBA00008391"/>
    </source>
</evidence>
<comment type="subunit">
    <text evidence="5">Homodimer.</text>
</comment>
<dbReference type="InterPro" id="IPR009060">
    <property type="entry name" value="UBA-like_sf"/>
</dbReference>
<dbReference type="EMBL" id="JACGWK010000013">
    <property type="protein sequence ID" value="KAL0319127.1"/>
    <property type="molecule type" value="Genomic_DNA"/>
</dbReference>
<dbReference type="GO" id="GO:0006166">
    <property type="term" value="P:purine ribonucleoside salvage"/>
    <property type="evidence" value="ECO:0007669"/>
    <property type="project" value="UniProtKB-KW"/>
</dbReference>
<keyword evidence="10" id="KW-0660">Purine salvage</keyword>
<comment type="caution">
    <text evidence="13">The sequence shown here is derived from an EMBL/GenBank/DDBJ whole genome shotgun (WGS) entry which is preliminary data.</text>
</comment>
<comment type="pathway">
    <text evidence="3">Purine metabolism; AMP biosynthesis via salvage pathway; AMP from adenine: step 1/1.</text>
</comment>
<dbReference type="InterPro" id="IPR029057">
    <property type="entry name" value="PRTase-like"/>
</dbReference>
<dbReference type="GO" id="GO:0043130">
    <property type="term" value="F:ubiquitin binding"/>
    <property type="evidence" value="ECO:0007669"/>
    <property type="project" value="InterPro"/>
</dbReference>
<evidence type="ECO:0000256" key="10">
    <source>
        <dbReference type="ARBA" id="ARBA00022726"/>
    </source>
</evidence>
<dbReference type="NCBIfam" id="NF002634">
    <property type="entry name" value="PRK02304.1-3"/>
    <property type="match status" value="1"/>
</dbReference>
<keyword evidence="8 13" id="KW-0328">Glycosyltransferase</keyword>
<evidence type="ECO:0000256" key="2">
    <source>
        <dbReference type="ARBA" id="ARBA00004496"/>
    </source>
</evidence>
<proteinExistence type="inferred from homology"/>
<accession>A0AAW2LIJ2</accession>
<dbReference type="SUPFAM" id="SSF53271">
    <property type="entry name" value="PRTase-like"/>
    <property type="match status" value="1"/>
</dbReference>
<evidence type="ECO:0000256" key="8">
    <source>
        <dbReference type="ARBA" id="ARBA00022676"/>
    </source>
</evidence>
<gene>
    <name evidence="13" type="ORF">Sangu_2068900</name>
</gene>
<feature type="coiled-coil region" evidence="11">
    <location>
        <begin position="447"/>
        <end position="474"/>
    </location>
</feature>
<evidence type="ECO:0000256" key="7">
    <source>
        <dbReference type="ARBA" id="ARBA00022490"/>
    </source>
</evidence>
<dbReference type="NCBIfam" id="NF002636">
    <property type="entry name" value="PRK02304.1-5"/>
    <property type="match status" value="1"/>
</dbReference>
<evidence type="ECO:0000256" key="9">
    <source>
        <dbReference type="ARBA" id="ARBA00022679"/>
    </source>
</evidence>
<dbReference type="PANTHER" id="PTHR31245">
    <property type="entry name" value="UBIQUITIN SYSTEM COMPONENT CUE PROTEIN"/>
    <property type="match status" value="1"/>
</dbReference>
<dbReference type="CDD" id="cd06223">
    <property type="entry name" value="PRTases_typeI"/>
    <property type="match status" value="1"/>
</dbReference>
<dbReference type="SUPFAM" id="SSF46934">
    <property type="entry name" value="UBA-like"/>
    <property type="match status" value="1"/>
</dbReference>
<sequence>MFAAENGLRGDPRLKAISDAISVVPNFPKPGIMFQDITTLVSDHKVFKHTVDIFVERYRDMGISVVAGVEARGFIFAPPIALAIGAKFIPLRKPGKLPGEVISEAYELEYGSDCLEMRVGAVKHGERALVVDDLVATGGTLSAAIRLLERVGAEVVECACVIGLPESRRGLETSTLCEADADSYTSLWGEFCRILPHCIKSGYATTVGYLHPTSHPSVAFYQLRENSLTKIVFFSAICVFFSTRIGGGVADVCIAAGLQKFRCSSSTSPVRFAYSPPVQACLVDRLKVLFPDMEIQLLEKALEESGNDLDLAIKSLHELCLRYSEGNSDSTPEGNEIMGRGEMPTGGDTVPLQEPQVQNNLPLDGAEWVDLLVKEMMNATSIDDARGRAAGVLESLEKSISSQASVEAAQNFHKENLMLKEQIETLLRDNIILKRAVAIQHERQKENDERTQEVQQLKQLVVQYQEQLRTLEVNNYALTLHLRQAQQSNSIPGRFHPDVF</sequence>
<protein>
    <recommendedName>
        <fullName evidence="6">adenine phosphoribosyltransferase</fullName>
        <ecNumber evidence="6">2.4.2.7</ecNumber>
    </recommendedName>
</protein>
<name>A0AAW2LIJ2_9LAMI</name>
<dbReference type="FunFam" id="3.40.50.2020:FF:000022">
    <property type="entry name" value="Adenine phosphoribosyltransferase 1"/>
    <property type="match status" value="1"/>
</dbReference>
<evidence type="ECO:0000256" key="3">
    <source>
        <dbReference type="ARBA" id="ARBA00004659"/>
    </source>
</evidence>
<evidence type="ECO:0000256" key="1">
    <source>
        <dbReference type="ARBA" id="ARBA00000868"/>
    </source>
</evidence>
<dbReference type="EC" id="2.4.2.7" evidence="6"/>
<dbReference type="InterPro" id="IPR005764">
    <property type="entry name" value="Ade_phspho_trans"/>
</dbReference>
<dbReference type="Pfam" id="PF00156">
    <property type="entry name" value="Pribosyltran"/>
    <property type="match status" value="1"/>
</dbReference>